<protein>
    <submittedName>
        <fullName evidence="1">Uncharacterized protein</fullName>
    </submittedName>
</protein>
<accession>A0A9W9ADB9</accession>
<reference evidence="1" key="1">
    <citation type="submission" date="2022-08" db="EMBL/GenBank/DDBJ databases">
        <authorList>
            <consortium name="DOE Joint Genome Institute"/>
            <person name="Min B."/>
            <person name="Riley R."/>
            <person name="Sierra-Patev S."/>
            <person name="Naranjo-Ortiz M."/>
            <person name="Looney B."/>
            <person name="Konkel Z."/>
            <person name="Slot J.C."/>
            <person name="Sakamoto Y."/>
            <person name="Steenwyk J.L."/>
            <person name="Rokas A."/>
            <person name="Carro J."/>
            <person name="Camarero S."/>
            <person name="Ferreira P."/>
            <person name="Molpeceres G."/>
            <person name="Ruiz-Duenas F.J."/>
            <person name="Serrano A."/>
            <person name="Henrissat B."/>
            <person name="Drula E."/>
            <person name="Hughes K.W."/>
            <person name="Mata J.L."/>
            <person name="Ishikawa N.K."/>
            <person name="Vargas-Isla R."/>
            <person name="Ushijima S."/>
            <person name="Smith C.A."/>
            <person name="Ahrendt S."/>
            <person name="Andreopoulos W."/>
            <person name="He G."/>
            <person name="Labutti K."/>
            <person name="Lipzen A."/>
            <person name="Ng V."/>
            <person name="Sandor L."/>
            <person name="Barry K."/>
            <person name="Martinez A.T."/>
            <person name="Xiao Y."/>
            <person name="Gibbons J.G."/>
            <person name="Terashima K."/>
            <person name="Hibbett D.S."/>
            <person name="Grigoriev I.V."/>
        </authorList>
    </citation>
    <scope>NUCLEOTIDE SEQUENCE</scope>
    <source>
        <strain evidence="1">Sp2 HRB7682 ss15</strain>
    </source>
</reference>
<reference evidence="1" key="2">
    <citation type="journal article" date="2023" name="Proc. Natl. Acad. Sci. U.S.A.">
        <title>A global phylogenomic analysis of the shiitake genus Lentinula.</title>
        <authorList>
            <person name="Sierra-Patev S."/>
            <person name="Min B."/>
            <person name="Naranjo-Ortiz M."/>
            <person name="Looney B."/>
            <person name="Konkel Z."/>
            <person name="Slot J.C."/>
            <person name="Sakamoto Y."/>
            <person name="Steenwyk J.L."/>
            <person name="Rokas A."/>
            <person name="Carro J."/>
            <person name="Camarero S."/>
            <person name="Ferreira P."/>
            <person name="Molpeceres G."/>
            <person name="Ruiz-Duenas F.J."/>
            <person name="Serrano A."/>
            <person name="Henrissat B."/>
            <person name="Drula E."/>
            <person name="Hughes K.W."/>
            <person name="Mata J.L."/>
            <person name="Ishikawa N.K."/>
            <person name="Vargas-Isla R."/>
            <person name="Ushijima S."/>
            <person name="Smith C.A."/>
            <person name="Donoghue J."/>
            <person name="Ahrendt S."/>
            <person name="Andreopoulos W."/>
            <person name="He G."/>
            <person name="LaButti K."/>
            <person name="Lipzen A."/>
            <person name="Ng V."/>
            <person name="Riley R."/>
            <person name="Sandor L."/>
            <person name="Barry K."/>
            <person name="Martinez A.T."/>
            <person name="Xiao Y."/>
            <person name="Gibbons J.G."/>
            <person name="Terashima K."/>
            <person name="Grigoriev I.V."/>
            <person name="Hibbett D."/>
        </authorList>
    </citation>
    <scope>NUCLEOTIDE SEQUENCE</scope>
    <source>
        <strain evidence="1">Sp2 HRB7682 ss15</strain>
    </source>
</reference>
<evidence type="ECO:0000313" key="2">
    <source>
        <dbReference type="Proteomes" id="UP001150238"/>
    </source>
</evidence>
<evidence type="ECO:0000313" key="1">
    <source>
        <dbReference type="EMBL" id="KAJ4479608.1"/>
    </source>
</evidence>
<comment type="caution">
    <text evidence="1">The sequence shown here is derived from an EMBL/GenBank/DDBJ whole genome shotgun (WGS) entry which is preliminary data.</text>
</comment>
<dbReference type="AlphaFoldDB" id="A0A9W9ADB9"/>
<dbReference type="EMBL" id="JANVFS010000016">
    <property type="protein sequence ID" value="KAJ4479608.1"/>
    <property type="molecule type" value="Genomic_DNA"/>
</dbReference>
<organism evidence="1 2">
    <name type="scientific">Lentinula lateritia</name>
    <dbReference type="NCBI Taxonomy" id="40482"/>
    <lineage>
        <taxon>Eukaryota</taxon>
        <taxon>Fungi</taxon>
        <taxon>Dikarya</taxon>
        <taxon>Basidiomycota</taxon>
        <taxon>Agaricomycotina</taxon>
        <taxon>Agaricomycetes</taxon>
        <taxon>Agaricomycetidae</taxon>
        <taxon>Agaricales</taxon>
        <taxon>Marasmiineae</taxon>
        <taxon>Omphalotaceae</taxon>
        <taxon>Lentinula</taxon>
    </lineage>
</organism>
<gene>
    <name evidence="1" type="ORF">C8J55DRAFT_513830</name>
</gene>
<name>A0A9W9ADB9_9AGAR</name>
<sequence length="75" mass="9067">MQHKTTFECFASLCNRPRYRRRISALHISSYLRSTRERRHRNTQVVREAEGDSERCSWLLDRMQNMIFFECIGGQ</sequence>
<proteinExistence type="predicted"/>
<dbReference type="Proteomes" id="UP001150238">
    <property type="component" value="Unassembled WGS sequence"/>
</dbReference>